<dbReference type="AlphaFoldDB" id="A0AA89TJM7"/>
<keyword evidence="1" id="KW-0670">Pyruvate</keyword>
<comment type="caution">
    <text evidence="1">The sequence shown here is derived from an EMBL/GenBank/DDBJ whole genome shotgun (WGS) entry which is preliminary data.</text>
</comment>
<reference evidence="1 2" key="1">
    <citation type="submission" date="2020-08" db="EMBL/GenBank/DDBJ databases">
        <title>Sequencing the genomes of 1000 actinobacteria strains.</title>
        <authorList>
            <person name="Klenk H.-P."/>
        </authorList>
    </citation>
    <scope>NUCLEOTIDE SEQUENCE [LARGE SCALE GENOMIC DNA]</scope>
    <source>
        <strain evidence="1 2">DSM 40129</strain>
    </source>
</reference>
<accession>A0AA89TJM7</accession>
<evidence type="ECO:0000313" key="1">
    <source>
        <dbReference type="EMBL" id="MBB5814599.1"/>
    </source>
</evidence>
<dbReference type="Proteomes" id="UP000579531">
    <property type="component" value="Unassembled WGS sequence"/>
</dbReference>
<name>A0AA89TJM7_STRCU</name>
<sequence length="57" mass="5979">MRTARGETLTLEAERLLVVVGRAPVTDGLDVTAEGLTTSEAVGEAFLTLAGRGLHQQ</sequence>
<proteinExistence type="predicted"/>
<dbReference type="EMBL" id="JACHLX010000001">
    <property type="protein sequence ID" value="MBB5814599.1"/>
    <property type="molecule type" value="Genomic_DNA"/>
</dbReference>
<evidence type="ECO:0000313" key="2">
    <source>
        <dbReference type="Proteomes" id="UP000579531"/>
    </source>
</evidence>
<organism evidence="1 2">
    <name type="scientific">Streptomyces collinus</name>
    <dbReference type="NCBI Taxonomy" id="42684"/>
    <lineage>
        <taxon>Bacteria</taxon>
        <taxon>Bacillati</taxon>
        <taxon>Actinomycetota</taxon>
        <taxon>Actinomycetes</taxon>
        <taxon>Kitasatosporales</taxon>
        <taxon>Streptomycetaceae</taxon>
        <taxon>Streptomyces</taxon>
    </lineage>
</organism>
<gene>
    <name evidence="1" type="ORF">HNR72_005627</name>
</gene>
<keyword evidence="2" id="KW-1185">Reference proteome</keyword>
<protein>
    <submittedName>
        <fullName evidence="1">Pyruvate/2-oxoglutarate dehydrogenase complex dihydrolipoamide dehydrogenase (E3) component</fullName>
    </submittedName>
</protein>